<dbReference type="Gene3D" id="1.10.1380.10">
    <property type="entry name" value="Neutral endopeptidase , domain2"/>
    <property type="match status" value="1"/>
</dbReference>
<organism evidence="1 2">
    <name type="scientific">Amblyomma americanum</name>
    <name type="common">Lone star tick</name>
    <dbReference type="NCBI Taxonomy" id="6943"/>
    <lineage>
        <taxon>Eukaryota</taxon>
        <taxon>Metazoa</taxon>
        <taxon>Ecdysozoa</taxon>
        <taxon>Arthropoda</taxon>
        <taxon>Chelicerata</taxon>
        <taxon>Arachnida</taxon>
        <taxon>Acari</taxon>
        <taxon>Parasitiformes</taxon>
        <taxon>Ixodida</taxon>
        <taxon>Ixodoidea</taxon>
        <taxon>Ixodidae</taxon>
        <taxon>Amblyomminae</taxon>
        <taxon>Amblyomma</taxon>
    </lineage>
</organism>
<dbReference type="AlphaFoldDB" id="A0AAQ4EAK0"/>
<evidence type="ECO:0000313" key="1">
    <source>
        <dbReference type="EMBL" id="KAK8771769.1"/>
    </source>
</evidence>
<dbReference type="GO" id="GO:0005886">
    <property type="term" value="C:plasma membrane"/>
    <property type="evidence" value="ECO:0007669"/>
    <property type="project" value="TreeGrafter"/>
</dbReference>
<evidence type="ECO:0000313" key="2">
    <source>
        <dbReference type="Proteomes" id="UP001321473"/>
    </source>
</evidence>
<dbReference type="InterPro" id="IPR042089">
    <property type="entry name" value="Peptidase_M13_dom_2"/>
</dbReference>
<dbReference type="SUPFAM" id="SSF55486">
    <property type="entry name" value="Metalloproteases ('zincins'), catalytic domain"/>
    <property type="match status" value="1"/>
</dbReference>
<protein>
    <submittedName>
        <fullName evidence="1">Uncharacterized protein</fullName>
    </submittedName>
</protein>
<accession>A0AAQ4EAK0</accession>
<dbReference type="Gene3D" id="3.40.390.10">
    <property type="entry name" value="Collagenase (Catalytic Domain)"/>
    <property type="match status" value="2"/>
</dbReference>
<keyword evidence="2" id="KW-1185">Reference proteome</keyword>
<dbReference type="InterPro" id="IPR000718">
    <property type="entry name" value="Peptidase_M13"/>
</dbReference>
<dbReference type="PROSITE" id="PS51885">
    <property type="entry name" value="NEPRILYSIN"/>
    <property type="match status" value="1"/>
</dbReference>
<proteinExistence type="predicted"/>
<sequence>MDDSRRLFFILCGLAAAAAVTFAAISTALYFAVRRQRLESPSRTSGRPFCCPGEAEEMYRYINTTLNPCTDFFGFACSKVIALKLWKQTSVSAELVQAMITGVMPKGLKMGDAGAFLTAYYSSCVNTVSRQDFFLSTLARALVRRTEMLLKKPYSRNAFVYITAVSLQYNLPSVIDVTFSPIRSELFLKDFTICTANDMSAIAMVAAVNALKAATSATRTVKSEVKFVRWMCEQLEALSWKNATYDNSKELATFDREVWNVGDLEAGLSAVGYTMQNVSAIHVQGVHEIRLIHDLLSAEWQNLTARHMSAYLLWHSVVYGAEEFDTSHGASAQSLFDVCEKSVSRVPLVWNRFMVETLTSLDKDKEARTIFANVKDAVLSDCRASLLFEGEDAVRLEAFFKELKLVTPIEANEKSALFPQPALDFAENLLQSCAYNFEATKRLQWGSFTGNEEYYRHLAFVKSRYCILSATYYGFILPGSPNSQIPNTALLGRLLAEGLWHMVMYGIHWSSKTTENIVRLESCFVENYMSEEDERTVPIAFVTALALSSILNAFSWADWHTEKPAWSLWTLSHAQFFYTFDAYHRCPGESSPENARAFNAPLMYVEDFANAFDCSPDAAMAKAGRCPLRAASQP</sequence>
<dbReference type="PANTHER" id="PTHR11733">
    <property type="entry name" value="ZINC METALLOPROTEASE FAMILY M13 NEPRILYSIN-RELATED"/>
    <property type="match status" value="1"/>
</dbReference>
<reference evidence="1 2" key="1">
    <citation type="journal article" date="2023" name="Arcadia Sci">
        <title>De novo assembly of a long-read Amblyomma americanum tick genome.</title>
        <authorList>
            <person name="Chou S."/>
            <person name="Poskanzer K.E."/>
            <person name="Rollins M."/>
            <person name="Thuy-Boun P.S."/>
        </authorList>
    </citation>
    <scope>NUCLEOTIDE SEQUENCE [LARGE SCALE GENOMIC DNA]</scope>
    <source>
        <strain evidence="1">F_SG_1</strain>
        <tissue evidence="1">Salivary glands</tissue>
    </source>
</reference>
<dbReference type="PANTHER" id="PTHR11733:SF133">
    <property type="entry name" value="PHOSPHATE-REGULATING NEUTRAL ENDOPEPTIDASE PHEX"/>
    <property type="match status" value="1"/>
</dbReference>
<dbReference type="Proteomes" id="UP001321473">
    <property type="component" value="Unassembled WGS sequence"/>
</dbReference>
<comment type="caution">
    <text evidence="1">The sequence shown here is derived from an EMBL/GenBank/DDBJ whole genome shotgun (WGS) entry which is preliminary data.</text>
</comment>
<dbReference type="InterPro" id="IPR024079">
    <property type="entry name" value="MetalloPept_cat_dom_sf"/>
</dbReference>
<dbReference type="GO" id="GO:0016485">
    <property type="term" value="P:protein processing"/>
    <property type="evidence" value="ECO:0007669"/>
    <property type="project" value="TreeGrafter"/>
</dbReference>
<name>A0AAQ4EAK0_AMBAM</name>
<dbReference type="EMBL" id="JARKHS020019337">
    <property type="protein sequence ID" value="KAK8771769.1"/>
    <property type="molecule type" value="Genomic_DNA"/>
</dbReference>
<gene>
    <name evidence="1" type="ORF">V5799_024990</name>
</gene>
<dbReference type="GO" id="GO:0004222">
    <property type="term" value="F:metalloendopeptidase activity"/>
    <property type="evidence" value="ECO:0007669"/>
    <property type="project" value="InterPro"/>
</dbReference>